<sequence length="156" mass="16834">MMAAIDDDVDIINYSQGYSSSSGYFDDAAGIATFHAMKNGILTIAGAGNSGPNPGLLETIIHGSYLLVRLLLIVFFLPMSYSANIKSSRTKLVNIMKAGFQLLFSEVDDKSQHTSLGIKVILEIDHEQIQEDLEDSAKATPCDASPTYKLEAEGSI</sequence>
<dbReference type="PANTHER" id="PTHR10795">
    <property type="entry name" value="PROPROTEIN CONVERTASE SUBTILISIN/KEXIN"/>
    <property type="match status" value="1"/>
</dbReference>
<keyword evidence="5" id="KW-1185">Reference proteome</keyword>
<name>A0A803MWN7_CHEQI</name>
<dbReference type="GO" id="GO:0006508">
    <property type="term" value="P:proteolysis"/>
    <property type="evidence" value="ECO:0007669"/>
    <property type="project" value="InterPro"/>
</dbReference>
<dbReference type="Gene3D" id="3.40.50.200">
    <property type="entry name" value="Peptidase S8/S53 domain"/>
    <property type="match status" value="1"/>
</dbReference>
<dbReference type="EnsemblPlants" id="AUR62036477-RA">
    <property type="protein sequence ID" value="AUR62036477-RA:cds"/>
    <property type="gene ID" value="AUR62036477"/>
</dbReference>
<dbReference type="InterPro" id="IPR036852">
    <property type="entry name" value="Peptidase_S8/S53_dom_sf"/>
</dbReference>
<evidence type="ECO:0000256" key="1">
    <source>
        <dbReference type="ARBA" id="ARBA00011073"/>
    </source>
</evidence>
<accession>A0A803MWN7</accession>
<organism evidence="4 5">
    <name type="scientific">Chenopodium quinoa</name>
    <name type="common">Quinoa</name>
    <dbReference type="NCBI Taxonomy" id="63459"/>
    <lineage>
        <taxon>Eukaryota</taxon>
        <taxon>Viridiplantae</taxon>
        <taxon>Streptophyta</taxon>
        <taxon>Embryophyta</taxon>
        <taxon>Tracheophyta</taxon>
        <taxon>Spermatophyta</taxon>
        <taxon>Magnoliopsida</taxon>
        <taxon>eudicotyledons</taxon>
        <taxon>Gunneridae</taxon>
        <taxon>Pentapetalae</taxon>
        <taxon>Caryophyllales</taxon>
        <taxon>Chenopodiaceae</taxon>
        <taxon>Chenopodioideae</taxon>
        <taxon>Atripliceae</taxon>
        <taxon>Chenopodium</taxon>
    </lineage>
</organism>
<evidence type="ECO:0000313" key="5">
    <source>
        <dbReference type="Proteomes" id="UP000596660"/>
    </source>
</evidence>
<proteinExistence type="inferred from homology"/>
<feature type="transmembrane region" description="Helical" evidence="3">
    <location>
        <begin position="60"/>
        <end position="81"/>
    </location>
</feature>
<comment type="similarity">
    <text evidence="1">Belongs to the peptidase S8 family.</text>
</comment>
<evidence type="ECO:0000256" key="3">
    <source>
        <dbReference type="SAM" id="Phobius"/>
    </source>
</evidence>
<evidence type="ECO:0000256" key="2">
    <source>
        <dbReference type="ARBA" id="ARBA00022729"/>
    </source>
</evidence>
<keyword evidence="3" id="KW-0472">Membrane</keyword>
<dbReference type="SUPFAM" id="SSF52743">
    <property type="entry name" value="Subtilisin-like"/>
    <property type="match status" value="1"/>
</dbReference>
<keyword evidence="3" id="KW-1133">Transmembrane helix</keyword>
<dbReference type="InterPro" id="IPR045051">
    <property type="entry name" value="SBT"/>
</dbReference>
<dbReference type="AlphaFoldDB" id="A0A803MWN7"/>
<protein>
    <recommendedName>
        <fullName evidence="6">Peptidase S8/S53 domain-containing protein</fullName>
    </recommendedName>
</protein>
<keyword evidence="2" id="KW-0732">Signal</keyword>
<evidence type="ECO:0008006" key="6">
    <source>
        <dbReference type="Google" id="ProtNLM"/>
    </source>
</evidence>
<reference evidence="4" key="1">
    <citation type="journal article" date="2017" name="Nature">
        <title>The genome of Chenopodium quinoa.</title>
        <authorList>
            <person name="Jarvis D.E."/>
            <person name="Ho Y.S."/>
            <person name="Lightfoot D.J."/>
            <person name="Schmoeckel S.M."/>
            <person name="Li B."/>
            <person name="Borm T.J.A."/>
            <person name="Ohyanagi H."/>
            <person name="Mineta K."/>
            <person name="Michell C.T."/>
            <person name="Saber N."/>
            <person name="Kharbatia N.M."/>
            <person name="Rupper R.R."/>
            <person name="Sharp A.R."/>
            <person name="Dally N."/>
            <person name="Boughton B.A."/>
            <person name="Woo Y.H."/>
            <person name="Gao G."/>
            <person name="Schijlen E.G.W.M."/>
            <person name="Guo X."/>
            <person name="Momin A.A."/>
            <person name="Negrao S."/>
            <person name="Al-Babili S."/>
            <person name="Gehring C."/>
            <person name="Roessner U."/>
            <person name="Jung C."/>
            <person name="Murphy K."/>
            <person name="Arold S.T."/>
            <person name="Gojobori T."/>
            <person name="van der Linden C.G."/>
            <person name="van Loo E.N."/>
            <person name="Jellen E.N."/>
            <person name="Maughan P.J."/>
            <person name="Tester M."/>
        </authorList>
    </citation>
    <scope>NUCLEOTIDE SEQUENCE [LARGE SCALE GENOMIC DNA]</scope>
    <source>
        <strain evidence="4">cv. PI 614886</strain>
    </source>
</reference>
<reference evidence="4" key="2">
    <citation type="submission" date="2021-03" db="UniProtKB">
        <authorList>
            <consortium name="EnsemblPlants"/>
        </authorList>
    </citation>
    <scope>IDENTIFICATION</scope>
</reference>
<keyword evidence="3" id="KW-0812">Transmembrane</keyword>
<dbReference type="Gramene" id="AUR62036477-RA">
    <property type="protein sequence ID" value="AUR62036477-RA:cds"/>
    <property type="gene ID" value="AUR62036477"/>
</dbReference>
<dbReference type="GO" id="GO:0004252">
    <property type="term" value="F:serine-type endopeptidase activity"/>
    <property type="evidence" value="ECO:0007669"/>
    <property type="project" value="InterPro"/>
</dbReference>
<evidence type="ECO:0000313" key="4">
    <source>
        <dbReference type="EnsemblPlants" id="AUR62036477-RA:cds"/>
    </source>
</evidence>
<dbReference type="Proteomes" id="UP000596660">
    <property type="component" value="Unplaced"/>
</dbReference>